<keyword evidence="1" id="KW-0812">Transmembrane</keyword>
<keyword evidence="1" id="KW-0029">Amino-acid transport</keyword>
<feature type="transmembrane region" description="Helical" evidence="1">
    <location>
        <begin position="248"/>
        <end position="266"/>
    </location>
</feature>
<keyword evidence="6" id="KW-1185">Reference proteome</keyword>
<keyword evidence="1" id="KW-0406">Ion transport</keyword>
<dbReference type="GO" id="GO:0005886">
    <property type="term" value="C:plasma membrane"/>
    <property type="evidence" value="ECO:0007669"/>
    <property type="project" value="UniProtKB-SubCell"/>
</dbReference>
<evidence type="ECO:0000313" key="6">
    <source>
        <dbReference type="Proteomes" id="UP000642876"/>
    </source>
</evidence>
<keyword evidence="1" id="KW-0739">Sodium transport</keyword>
<evidence type="ECO:0000256" key="2">
    <source>
        <dbReference type="NCBIfam" id="TIGR00210"/>
    </source>
</evidence>
<comment type="function">
    <text evidence="1">Catalyzes the sodium-dependent transport of glutamate.</text>
</comment>
<feature type="transmembrane region" description="Helical" evidence="1">
    <location>
        <begin position="378"/>
        <end position="403"/>
    </location>
</feature>
<dbReference type="GO" id="GO:0015813">
    <property type="term" value="P:L-glutamate transmembrane transport"/>
    <property type="evidence" value="ECO:0007669"/>
    <property type="project" value="UniProtKB-UniRule"/>
</dbReference>
<feature type="transmembrane region" description="Helical" evidence="1">
    <location>
        <begin position="98"/>
        <end position="120"/>
    </location>
</feature>
<keyword evidence="1" id="KW-1133">Transmembrane helix</keyword>
<keyword evidence="1" id="KW-0813">Transport</keyword>
<accession>A0A7H0JWW7</accession>
<evidence type="ECO:0000256" key="1">
    <source>
        <dbReference type="HAMAP-Rule" id="MF_02062"/>
    </source>
</evidence>
<protein>
    <recommendedName>
        <fullName evidence="1 2">Sodium/glutamate symporter</fullName>
    </recommendedName>
</protein>
<feature type="transmembrane region" description="Helical" evidence="1">
    <location>
        <begin position="286"/>
        <end position="306"/>
    </location>
</feature>
<feature type="transmembrane region" description="Helical" evidence="1">
    <location>
        <begin position="6"/>
        <end position="24"/>
    </location>
</feature>
<dbReference type="GO" id="GO:0015501">
    <property type="term" value="F:glutamate:sodium symporter activity"/>
    <property type="evidence" value="ECO:0007669"/>
    <property type="project" value="UniProtKB-UniRule"/>
</dbReference>
<keyword evidence="1" id="KW-0769">Symport</keyword>
<feature type="transmembrane region" description="Helical" evidence="1">
    <location>
        <begin position="67"/>
        <end position="89"/>
    </location>
</feature>
<reference evidence="5 6" key="1">
    <citation type="submission" date="2020-08" db="EMBL/GenBank/DDBJ databases">
        <title>novel species in genus Corynebacterium.</title>
        <authorList>
            <person name="Zhang G."/>
        </authorList>
    </citation>
    <scope>NUCLEOTIDE SEQUENCE [LARGE SCALE GENOMIC DNA]</scope>
    <source>
        <strain evidence="5 6">zg-917</strain>
        <strain evidence="4">Zg-917</strain>
    </source>
</reference>
<dbReference type="InterPro" id="IPR004445">
    <property type="entry name" value="GltS"/>
</dbReference>
<feature type="transmembrane region" description="Helical" evidence="1">
    <location>
        <begin position="216"/>
        <end position="233"/>
    </location>
</feature>
<feature type="transmembrane region" description="Helical" evidence="1">
    <location>
        <begin position="36"/>
        <end position="55"/>
    </location>
</feature>
<evidence type="ECO:0000313" key="3">
    <source>
        <dbReference type="EMBL" id="MBC3178048.1"/>
    </source>
</evidence>
<sequence length="406" mass="44019">MAIEFSMIQTIGFAVVLLVIGRWLRNNVAFFERFAIPAPVIGGFLFALFNLVFKLTGWVDITFDTTLQGFFMTMFFTSVGFGASVAVLGKAGKMVTRFLLVASVLVVLQNVLAVVLAPLVDIPSSLALMTGSVSMTGGHGVSGGMAPLVEAQGVDRAETVAYTAATFGLLMGSLMGGPVGDRLIKNNRLQSTVSSEAGVDDSLIALRRRELRSDQVMQAFIVLLIAMFVGTYITDGINWVISQFTDKAAFPNYLGAMLVGILFRYISDTRNERQYHEFVPTQEVEIIGNVALALFLAQALMTIKLWELADLAVPLLVLLAAQTLLMFLYAYFITFRVMGRDYDAAILSAGHCGFGMGATPNGVANMESVVQKYSPSKLAFFVLPIIGGMFIDFVNILVVTVFLNVV</sequence>
<gene>
    <name evidence="4" type="primary">gltS</name>
    <name evidence="3" type="ORF">H7348_01770</name>
    <name evidence="4" type="ORF">IAU68_07430</name>
</gene>
<dbReference type="EMBL" id="JACMYE010000001">
    <property type="protein sequence ID" value="MBC3178048.1"/>
    <property type="molecule type" value="Genomic_DNA"/>
</dbReference>
<dbReference type="RefSeq" id="WP_171192677.1">
    <property type="nucleotide sequence ID" value="NZ_CP061032.1"/>
</dbReference>
<dbReference type="KEGG" id="cluj:IAU68_07430"/>
<dbReference type="PANTHER" id="PTHR36178:SF1">
    <property type="entry name" value="SODIUM_GLUTAMATE SYMPORTER"/>
    <property type="match status" value="1"/>
</dbReference>
<dbReference type="Proteomes" id="UP000642876">
    <property type="component" value="Unassembled WGS sequence"/>
</dbReference>
<name>A0A7H0JWW7_9CORY</name>
<evidence type="ECO:0000313" key="4">
    <source>
        <dbReference type="EMBL" id="QNP89533.1"/>
    </source>
</evidence>
<keyword evidence="1" id="KW-1003">Cell membrane</keyword>
<comment type="similarity">
    <text evidence="1">Belongs to the glutamate:Na(+) symporter (ESS) (TC 2.A.27) family.</text>
</comment>
<dbReference type="Proteomes" id="UP000516235">
    <property type="component" value="Chromosome"/>
</dbReference>
<dbReference type="Pfam" id="PF03616">
    <property type="entry name" value="Glt_symporter"/>
    <property type="match status" value="1"/>
</dbReference>
<dbReference type="PANTHER" id="PTHR36178">
    <property type="entry name" value="SLR0625 PROTEIN"/>
    <property type="match status" value="1"/>
</dbReference>
<dbReference type="HAMAP" id="MF_02062">
    <property type="entry name" value="GltS"/>
    <property type="match status" value="1"/>
</dbReference>
<keyword evidence="1" id="KW-0915">Sodium</keyword>
<dbReference type="AlphaFoldDB" id="A0A7H0JWW7"/>
<evidence type="ECO:0000313" key="5">
    <source>
        <dbReference type="Proteomes" id="UP000516235"/>
    </source>
</evidence>
<dbReference type="NCBIfam" id="TIGR00210">
    <property type="entry name" value="gltS"/>
    <property type="match status" value="1"/>
</dbReference>
<organism evidence="4 5">
    <name type="scientific">Corynebacterium lujinxingii</name>
    <dbReference type="NCBI Taxonomy" id="2763010"/>
    <lineage>
        <taxon>Bacteria</taxon>
        <taxon>Bacillati</taxon>
        <taxon>Actinomycetota</taxon>
        <taxon>Actinomycetes</taxon>
        <taxon>Mycobacteriales</taxon>
        <taxon>Corynebacteriaceae</taxon>
        <taxon>Corynebacterium</taxon>
    </lineage>
</organism>
<keyword evidence="1" id="KW-0472">Membrane</keyword>
<feature type="transmembrane region" description="Helical" evidence="1">
    <location>
        <begin position="160"/>
        <end position="180"/>
    </location>
</feature>
<comment type="subcellular location">
    <subcellularLocation>
        <location evidence="1">Cell membrane</location>
        <topology evidence="1">Multi-pass membrane protein</topology>
    </subcellularLocation>
</comment>
<proteinExistence type="inferred from homology"/>
<dbReference type="EMBL" id="CP061032">
    <property type="protein sequence ID" value="QNP89533.1"/>
    <property type="molecule type" value="Genomic_DNA"/>
</dbReference>
<feature type="transmembrane region" description="Helical" evidence="1">
    <location>
        <begin position="312"/>
        <end position="332"/>
    </location>
</feature>